<feature type="region of interest" description="Disordered" evidence="12">
    <location>
        <begin position="179"/>
        <end position="201"/>
    </location>
</feature>
<dbReference type="GO" id="GO:0005737">
    <property type="term" value="C:cytoplasm"/>
    <property type="evidence" value="ECO:0007669"/>
    <property type="project" value="UniProtKB-SubCell"/>
</dbReference>
<comment type="similarity">
    <text evidence="1">Belongs to the protein kinase superfamily. AGC Ser/Thr protein kinase family. PKC subfamily.</text>
</comment>
<name>G5B455_HETGA</name>
<feature type="domain" description="AGC-kinase C-terminal" evidence="16">
    <location>
        <begin position="473"/>
        <end position="524"/>
    </location>
</feature>
<dbReference type="InterPro" id="IPR011009">
    <property type="entry name" value="Kinase-like_dom_sf"/>
</dbReference>
<keyword evidence="4" id="KW-0597">Phosphoprotein</keyword>
<evidence type="ECO:0000256" key="4">
    <source>
        <dbReference type="ARBA" id="ARBA00022553"/>
    </source>
</evidence>
<dbReference type="SUPFAM" id="SSF56112">
    <property type="entry name" value="Protein kinase-like (PK-like)"/>
    <property type="match status" value="1"/>
</dbReference>
<dbReference type="PROSITE" id="PS50011">
    <property type="entry name" value="PROTEIN_KINASE_DOM"/>
    <property type="match status" value="1"/>
</dbReference>
<dbReference type="Pfam" id="PF00130">
    <property type="entry name" value="C1_1"/>
    <property type="match status" value="1"/>
</dbReference>
<dbReference type="STRING" id="10181.G5B455"/>
<dbReference type="Proteomes" id="UP000006813">
    <property type="component" value="Unassembled WGS sequence"/>
</dbReference>
<evidence type="ECO:0000259" key="16">
    <source>
        <dbReference type="PROSITE" id="PS51285"/>
    </source>
</evidence>
<dbReference type="EC" id="2.7.11.13" evidence="2"/>
<dbReference type="GO" id="GO:0008270">
    <property type="term" value="F:zinc ion binding"/>
    <property type="evidence" value="ECO:0007669"/>
    <property type="project" value="UniProtKB-KW"/>
</dbReference>
<dbReference type="PROSITE" id="PS51285">
    <property type="entry name" value="AGC_KINASE_CTER"/>
    <property type="match status" value="1"/>
</dbReference>
<feature type="domain" description="Phorbol-ester/DAG-type" evidence="15">
    <location>
        <begin position="96"/>
        <end position="145"/>
    </location>
</feature>
<dbReference type="Gene3D" id="3.30.200.20">
    <property type="entry name" value="Phosphorylase Kinase, domain 1"/>
    <property type="match status" value="1"/>
</dbReference>
<dbReference type="PANTHER" id="PTHR24351">
    <property type="entry name" value="RIBOSOMAL PROTEIN S6 KINASE"/>
    <property type="match status" value="1"/>
</dbReference>
<evidence type="ECO:0000256" key="5">
    <source>
        <dbReference type="ARBA" id="ARBA00022679"/>
    </source>
</evidence>
<evidence type="ECO:0000256" key="11">
    <source>
        <dbReference type="ARBA" id="ARBA00022840"/>
    </source>
</evidence>
<dbReference type="AlphaFoldDB" id="G5B455"/>
<dbReference type="InterPro" id="IPR000719">
    <property type="entry name" value="Prot_kinase_dom"/>
</dbReference>
<keyword evidence="13" id="KW-0732">Signal</keyword>
<evidence type="ECO:0000256" key="1">
    <source>
        <dbReference type="ARBA" id="ARBA00005490"/>
    </source>
</evidence>
<accession>G5B455</accession>
<dbReference type="InParanoid" id="G5B455"/>
<evidence type="ECO:0000256" key="8">
    <source>
        <dbReference type="ARBA" id="ARBA00022771"/>
    </source>
</evidence>
<evidence type="ECO:0000256" key="9">
    <source>
        <dbReference type="ARBA" id="ARBA00022777"/>
    </source>
</evidence>
<keyword evidence="8" id="KW-0863">Zinc-finger</keyword>
<feature type="signal peptide" evidence="13">
    <location>
        <begin position="1"/>
        <end position="18"/>
    </location>
</feature>
<evidence type="ECO:0000256" key="2">
    <source>
        <dbReference type="ARBA" id="ARBA00012429"/>
    </source>
</evidence>
<dbReference type="Pfam" id="PF00069">
    <property type="entry name" value="Pkinase"/>
    <property type="match status" value="1"/>
</dbReference>
<evidence type="ECO:0000256" key="6">
    <source>
        <dbReference type="ARBA" id="ARBA00022723"/>
    </source>
</evidence>
<keyword evidence="7" id="KW-0547">Nucleotide-binding</keyword>
<evidence type="ECO:0000313" key="18">
    <source>
        <dbReference type="Proteomes" id="UP000006813"/>
    </source>
</evidence>
<evidence type="ECO:0000256" key="13">
    <source>
        <dbReference type="SAM" id="SignalP"/>
    </source>
</evidence>
<feature type="chain" id="PRO_5003473943" description="protein kinase C" evidence="13">
    <location>
        <begin position="19"/>
        <end position="524"/>
    </location>
</feature>
<dbReference type="PROSITE" id="PS50081">
    <property type="entry name" value="ZF_DAG_PE_2"/>
    <property type="match status" value="1"/>
</dbReference>
<dbReference type="PROSITE" id="PS00479">
    <property type="entry name" value="ZF_DAG_PE_1"/>
    <property type="match status" value="1"/>
</dbReference>
<dbReference type="SMART" id="SM00133">
    <property type="entry name" value="S_TK_X"/>
    <property type="match status" value="1"/>
</dbReference>
<keyword evidence="9 17" id="KW-0418">Kinase</keyword>
<dbReference type="GO" id="GO:0005524">
    <property type="term" value="F:ATP binding"/>
    <property type="evidence" value="ECO:0007669"/>
    <property type="project" value="UniProtKB-KW"/>
</dbReference>
<evidence type="ECO:0000256" key="12">
    <source>
        <dbReference type="SAM" id="MobiDB-lite"/>
    </source>
</evidence>
<dbReference type="GO" id="GO:0004697">
    <property type="term" value="F:diacylglycerol-dependent serine/threonine kinase activity"/>
    <property type="evidence" value="ECO:0007669"/>
    <property type="project" value="UniProtKB-EC"/>
</dbReference>
<proteinExistence type="inferred from homology"/>
<evidence type="ECO:0000259" key="15">
    <source>
        <dbReference type="PROSITE" id="PS50081"/>
    </source>
</evidence>
<dbReference type="InterPro" id="IPR002219">
    <property type="entry name" value="PKC_DAG/PE"/>
</dbReference>
<sequence length="524" mass="59053">MKRLPESVLHAFFWTVISLSVGEREVREEEGEPNTVSPQLELEEAIGLSELKKGSELLIHASPCIPEHPKVPYPGEEKSIHHRAAGCWRKLYCANGHAFQAKCSRRAHCAVCTDCVGRLGCQVYKCTNCKLSVHKKCHKLVTTECGQRSLPSESTMPVDPSSMASDPVHTAILHNLSTHEASEQVDEESEAGNTGESGKASSGLGLEDFDLLHVIGRGSYRKVLLVQMKKSDHMYAMKAGKEEHANIDRIQTKKHVLQKASSCPFLVGLHSCFQTGSRLFFVLDYVNGGDLMFYMQQQRMIPEEHARFYPAEITLAFNYLHQRGILYRNLKLDNILLDSEGHIKLTDYCLCKEGLQPGDTTSTFCGTPNYLAPEIARGEDYGFGVDWWSLRVLMYEMIGKSPFHLDESSDNSDQNSNNNLLQVILERDILIPRCLSVKAASVLEGVLNRDPKERLGCDPHRGFPDVQEHPFFQNVDWDMMEQKQVVPPFKPNISDQFGLDNFDPEFTNEPVWLTSVDNDIVRKV</sequence>
<keyword evidence="6" id="KW-0479">Metal-binding</keyword>
<organism evidence="17 18">
    <name type="scientific">Heterocephalus glaber</name>
    <name type="common">Naked mole rat</name>
    <dbReference type="NCBI Taxonomy" id="10181"/>
    <lineage>
        <taxon>Eukaryota</taxon>
        <taxon>Metazoa</taxon>
        <taxon>Chordata</taxon>
        <taxon>Craniata</taxon>
        <taxon>Vertebrata</taxon>
        <taxon>Euteleostomi</taxon>
        <taxon>Mammalia</taxon>
        <taxon>Eutheria</taxon>
        <taxon>Euarchontoglires</taxon>
        <taxon>Glires</taxon>
        <taxon>Rodentia</taxon>
        <taxon>Hystricomorpha</taxon>
        <taxon>Bathyergidae</taxon>
        <taxon>Heterocephalus</taxon>
    </lineage>
</organism>
<dbReference type="SMART" id="SM00109">
    <property type="entry name" value="C1"/>
    <property type="match status" value="1"/>
</dbReference>
<evidence type="ECO:0000256" key="10">
    <source>
        <dbReference type="ARBA" id="ARBA00022833"/>
    </source>
</evidence>
<dbReference type="InterPro" id="IPR046349">
    <property type="entry name" value="C1-like_sf"/>
</dbReference>
<evidence type="ECO:0000313" key="17">
    <source>
        <dbReference type="EMBL" id="EHB04066.1"/>
    </source>
</evidence>
<feature type="domain" description="Protein kinase" evidence="14">
    <location>
        <begin position="209"/>
        <end position="472"/>
    </location>
</feature>
<evidence type="ECO:0000259" key="14">
    <source>
        <dbReference type="PROSITE" id="PS50011"/>
    </source>
</evidence>
<dbReference type="Gene3D" id="3.30.60.20">
    <property type="match status" value="1"/>
</dbReference>
<keyword evidence="5" id="KW-0808">Transferase</keyword>
<dbReference type="SUPFAM" id="SSF57889">
    <property type="entry name" value="Cysteine-rich domain"/>
    <property type="match status" value="1"/>
</dbReference>
<dbReference type="InterPro" id="IPR000961">
    <property type="entry name" value="AGC-kinase_C"/>
</dbReference>
<feature type="compositionally biased region" description="Polar residues" evidence="12">
    <location>
        <begin position="191"/>
        <end position="200"/>
    </location>
</feature>
<dbReference type="EMBL" id="JH168393">
    <property type="protein sequence ID" value="EHB04066.1"/>
    <property type="molecule type" value="Genomic_DNA"/>
</dbReference>
<gene>
    <name evidence="17" type="ORF">GW7_19017</name>
</gene>
<dbReference type="FunFam" id="1.10.510.10:FF:000048">
    <property type="entry name" value="Protein kinase C"/>
    <property type="match status" value="1"/>
</dbReference>
<dbReference type="Gene3D" id="1.10.510.10">
    <property type="entry name" value="Transferase(Phosphotransferase) domain 1"/>
    <property type="match status" value="1"/>
</dbReference>
<keyword evidence="11" id="KW-0067">ATP-binding</keyword>
<dbReference type="Gene3D" id="3.10.20.90">
    <property type="entry name" value="Phosphatidylinositol 3-kinase Catalytic Subunit, Chain A, domain 1"/>
    <property type="match status" value="1"/>
</dbReference>
<evidence type="ECO:0000256" key="3">
    <source>
        <dbReference type="ARBA" id="ARBA00022527"/>
    </source>
</evidence>
<evidence type="ECO:0000256" key="7">
    <source>
        <dbReference type="ARBA" id="ARBA00022741"/>
    </source>
</evidence>
<keyword evidence="3" id="KW-0723">Serine/threonine-protein kinase</keyword>
<keyword evidence="10" id="KW-0862">Zinc</keyword>
<protein>
    <recommendedName>
        <fullName evidence="2">protein kinase C</fullName>
        <ecNumber evidence="2">2.7.11.13</ecNumber>
    </recommendedName>
</protein>
<reference evidence="17 18" key="1">
    <citation type="journal article" date="2011" name="Nature">
        <title>Genome sequencing reveals insights into physiology and longevity of the naked mole rat.</title>
        <authorList>
            <person name="Kim E.B."/>
            <person name="Fang X."/>
            <person name="Fushan A.A."/>
            <person name="Huang Z."/>
            <person name="Lobanov A.V."/>
            <person name="Han L."/>
            <person name="Marino S.M."/>
            <person name="Sun X."/>
            <person name="Turanov A.A."/>
            <person name="Yang P."/>
            <person name="Yim S.H."/>
            <person name="Zhao X."/>
            <person name="Kasaikina M.V."/>
            <person name="Stoletzki N."/>
            <person name="Peng C."/>
            <person name="Polak P."/>
            <person name="Xiong Z."/>
            <person name="Kiezun A."/>
            <person name="Zhu Y."/>
            <person name="Chen Y."/>
            <person name="Kryukov G.V."/>
            <person name="Zhang Q."/>
            <person name="Peshkin L."/>
            <person name="Yang L."/>
            <person name="Bronson R.T."/>
            <person name="Buffenstein R."/>
            <person name="Wang B."/>
            <person name="Han C."/>
            <person name="Li Q."/>
            <person name="Chen L."/>
            <person name="Zhao W."/>
            <person name="Sunyaev S.R."/>
            <person name="Park T.J."/>
            <person name="Zhang G."/>
            <person name="Wang J."/>
            <person name="Gladyshev V.N."/>
        </authorList>
    </citation>
    <scope>NUCLEOTIDE SEQUENCE [LARGE SCALE GENOMIC DNA]</scope>
</reference>